<gene>
    <name evidence="1" type="ORF">B0H16DRAFT_1242451</name>
</gene>
<protein>
    <submittedName>
        <fullName evidence="1">Uncharacterized protein</fullName>
    </submittedName>
</protein>
<sequence length="99" mass="11274">WDSLTQSEFGEHLCKLFVSCGWSWNSISNAEFQLFFQKYLPSTTLPDRRLLSGSILTTETNKVIAKVRQQIEGKLATYSKDGWKNIAHTNVDTSMLSVE</sequence>
<feature type="non-terminal residue" evidence="1">
    <location>
        <position position="1"/>
    </location>
</feature>
<evidence type="ECO:0000313" key="2">
    <source>
        <dbReference type="Proteomes" id="UP001215598"/>
    </source>
</evidence>
<evidence type="ECO:0000313" key="1">
    <source>
        <dbReference type="EMBL" id="KAJ7748880.1"/>
    </source>
</evidence>
<reference evidence="1" key="1">
    <citation type="submission" date="2023-03" db="EMBL/GenBank/DDBJ databases">
        <title>Massive genome expansion in bonnet fungi (Mycena s.s.) driven by repeated elements and novel gene families across ecological guilds.</title>
        <authorList>
            <consortium name="Lawrence Berkeley National Laboratory"/>
            <person name="Harder C.B."/>
            <person name="Miyauchi S."/>
            <person name="Viragh M."/>
            <person name="Kuo A."/>
            <person name="Thoen E."/>
            <person name="Andreopoulos B."/>
            <person name="Lu D."/>
            <person name="Skrede I."/>
            <person name="Drula E."/>
            <person name="Henrissat B."/>
            <person name="Morin E."/>
            <person name="Kohler A."/>
            <person name="Barry K."/>
            <person name="LaButti K."/>
            <person name="Morin E."/>
            <person name="Salamov A."/>
            <person name="Lipzen A."/>
            <person name="Mereny Z."/>
            <person name="Hegedus B."/>
            <person name="Baldrian P."/>
            <person name="Stursova M."/>
            <person name="Weitz H."/>
            <person name="Taylor A."/>
            <person name="Grigoriev I.V."/>
            <person name="Nagy L.G."/>
            <person name="Martin F."/>
            <person name="Kauserud H."/>
        </authorList>
    </citation>
    <scope>NUCLEOTIDE SEQUENCE</scope>
    <source>
        <strain evidence="1">CBHHK182m</strain>
    </source>
</reference>
<feature type="non-terminal residue" evidence="1">
    <location>
        <position position="99"/>
    </location>
</feature>
<comment type="caution">
    <text evidence="1">The sequence shown here is derived from an EMBL/GenBank/DDBJ whole genome shotgun (WGS) entry which is preliminary data.</text>
</comment>
<dbReference type="AlphaFoldDB" id="A0AAD7IRP2"/>
<dbReference type="EMBL" id="JARKIB010000071">
    <property type="protein sequence ID" value="KAJ7748880.1"/>
    <property type="molecule type" value="Genomic_DNA"/>
</dbReference>
<keyword evidence="2" id="KW-1185">Reference proteome</keyword>
<name>A0AAD7IRP2_9AGAR</name>
<organism evidence="1 2">
    <name type="scientific">Mycena metata</name>
    <dbReference type="NCBI Taxonomy" id="1033252"/>
    <lineage>
        <taxon>Eukaryota</taxon>
        <taxon>Fungi</taxon>
        <taxon>Dikarya</taxon>
        <taxon>Basidiomycota</taxon>
        <taxon>Agaricomycotina</taxon>
        <taxon>Agaricomycetes</taxon>
        <taxon>Agaricomycetidae</taxon>
        <taxon>Agaricales</taxon>
        <taxon>Marasmiineae</taxon>
        <taxon>Mycenaceae</taxon>
        <taxon>Mycena</taxon>
    </lineage>
</organism>
<proteinExistence type="predicted"/>
<dbReference type="Proteomes" id="UP001215598">
    <property type="component" value="Unassembled WGS sequence"/>
</dbReference>
<accession>A0AAD7IRP2</accession>